<comment type="caution">
    <text evidence="9">Lacks conserved residue(s) required for the propagation of feature annotation.</text>
</comment>
<dbReference type="GO" id="GO:0009055">
    <property type="term" value="F:electron transfer activity"/>
    <property type="evidence" value="ECO:0007669"/>
    <property type="project" value="UniProtKB-UniRule"/>
</dbReference>
<comment type="domain">
    <text evidence="9">The twin Cx2C motifs are involved in the recognition by the mitochondrial MIA40-ERV1 disulfide relay system. The formation of 2 disulfide bonds in the Cx2C motifs through dithiol/disulfide exchange reactions effectively traps the protein in the mitochondrial intermembrane space.</text>
</comment>
<comment type="subunit">
    <text evidence="9">Monomer.</text>
</comment>
<evidence type="ECO:0000256" key="8">
    <source>
        <dbReference type="ARBA" id="ARBA00023128"/>
    </source>
</evidence>
<dbReference type="GO" id="GO:0051539">
    <property type="term" value="F:4 iron, 4 sulfur cluster binding"/>
    <property type="evidence" value="ECO:0007669"/>
    <property type="project" value="UniProtKB-KW"/>
</dbReference>
<dbReference type="PANTHER" id="PTHR13273">
    <property type="entry name" value="ANAMORSIN"/>
    <property type="match status" value="1"/>
</dbReference>
<feature type="short sequence motif" description="Cx2C motif 1" evidence="9">
    <location>
        <begin position="280"/>
        <end position="283"/>
    </location>
</feature>
<gene>
    <name evidence="11" type="ORF">A3770_05p38250</name>
</gene>
<feature type="short sequence motif" description="Cx2C motif 2" evidence="9">
    <location>
        <begin position="291"/>
        <end position="294"/>
    </location>
</feature>
<feature type="binding site" evidence="9">
    <location>
        <position position="283"/>
    </location>
    <ligand>
        <name>[4Fe-4S] cluster</name>
        <dbReference type="ChEBI" id="CHEBI:49883"/>
    </ligand>
</feature>
<comment type="domain">
    <text evidence="9">The C-terminal domain binds 2 Fe-S clusters but is otherwise mostly in an intrinsically disordered conformation.</text>
</comment>
<comment type="domain">
    <text evidence="9">The N-terminal domain has structural similarity with S-adenosyl-L-methionine-dependent methyltransferases, but does not bind S-adenosyl-L-methionine. It is required for correct assembly of the 2 Fe-S clusters.</text>
</comment>
<keyword evidence="5 9" id="KW-0479">Metal-binding</keyword>
<dbReference type="Proteomes" id="UP000316726">
    <property type="component" value="Chromosome 5"/>
</dbReference>
<dbReference type="EMBL" id="CP031038">
    <property type="protein sequence ID" value="QDZ21307.1"/>
    <property type="molecule type" value="Genomic_DNA"/>
</dbReference>
<organism evidence="11 12">
    <name type="scientific">Chloropicon primus</name>
    <dbReference type="NCBI Taxonomy" id="1764295"/>
    <lineage>
        <taxon>Eukaryota</taxon>
        <taxon>Viridiplantae</taxon>
        <taxon>Chlorophyta</taxon>
        <taxon>Chloropicophyceae</taxon>
        <taxon>Chloropicales</taxon>
        <taxon>Chloropicaceae</taxon>
        <taxon>Chloropicon</taxon>
    </lineage>
</organism>
<evidence type="ECO:0000256" key="2">
    <source>
        <dbReference type="ARBA" id="ARBA00008169"/>
    </source>
</evidence>
<dbReference type="GO" id="GO:0005758">
    <property type="term" value="C:mitochondrial intermembrane space"/>
    <property type="evidence" value="ECO:0007669"/>
    <property type="project" value="UniProtKB-SubCell"/>
</dbReference>
<name>A0A5B8MLK5_9CHLO</name>
<keyword evidence="8 9" id="KW-0496">Mitochondrion</keyword>
<dbReference type="OrthoDB" id="311633at2759"/>
<dbReference type="AlphaFoldDB" id="A0A5B8MLK5"/>
<dbReference type="PANTHER" id="PTHR13273:SF14">
    <property type="entry name" value="ANAMORSIN"/>
    <property type="match status" value="1"/>
</dbReference>
<keyword evidence="7 9" id="KW-0411">Iron-sulfur</keyword>
<dbReference type="HAMAP" id="MF_03115">
    <property type="entry name" value="Anamorsin"/>
    <property type="match status" value="1"/>
</dbReference>
<feature type="domain" description="Anamorsin C-terminal" evidence="10">
    <location>
        <begin position="225"/>
        <end position="310"/>
    </location>
</feature>
<evidence type="ECO:0000313" key="12">
    <source>
        <dbReference type="Proteomes" id="UP000316726"/>
    </source>
</evidence>
<protein>
    <recommendedName>
        <fullName evidence="9">Anamorsin homolog</fullName>
    </recommendedName>
    <alternativeName>
        <fullName evidence="9">Fe-S cluster assembly protein DRE2 homolog</fullName>
    </alternativeName>
</protein>
<keyword evidence="6 9" id="KW-0408">Iron</keyword>
<dbReference type="GO" id="GO:0051537">
    <property type="term" value="F:2 iron, 2 sulfur cluster binding"/>
    <property type="evidence" value="ECO:0007669"/>
    <property type="project" value="UniProtKB-UniRule"/>
</dbReference>
<dbReference type="GO" id="GO:0046872">
    <property type="term" value="F:metal ion binding"/>
    <property type="evidence" value="ECO:0007669"/>
    <property type="project" value="UniProtKB-KW"/>
</dbReference>
<dbReference type="STRING" id="1764295.A0A5B8MLK5"/>
<comment type="similarity">
    <text evidence="2 9">Belongs to the anamorsin family.</text>
</comment>
<proteinExistence type="inferred from homology"/>
<evidence type="ECO:0000256" key="7">
    <source>
        <dbReference type="ARBA" id="ARBA00023014"/>
    </source>
</evidence>
<comment type="function">
    <text evidence="9">Component of the cytosolic iron-sulfur (Fe-S) protein assembly (CIA) machinery. Required for the maturation of extramitochondrial Fe-S proteins. Part of an electron transfer chain functioning in an early step of cytosolic Fe-S biogenesis, facilitating the de novo assembly of a [4Fe-4S] cluster on the cytosolic Fe-S scaffold complex. Electrons are transferred from NADPH via a FAD- and FMN-containing diflavin oxidoreductase. Together with the diflavin oxidoreductase, also required for the assembly of the diferric tyrosyl radical cofactor of ribonucleotide reductase (RNR), probably by providing electrons for reduction during radical cofactor maturation in the catalytic small subunit.</text>
</comment>
<sequence>MMECVICASEDYECVSLALLEYVSARYSLEGEKACVMTGGSASLEKRGAGMREAKVAGAVVVAKEVTEDVGKMVSALHGMMLPEGTLNVVLFREGVGQEAAEAEWSNLRRAVLLAGFTGLGDKPETSGMPASLQAVFAPQGGAQSMNVVSCTATKPQWAQGAKQGLRMQLKKKKKKAEEEPVAREEVLKAWKLGGEDEELIDDDVLVDDIELPKMVAVENVPGDAKPKRKKACKNCSCGRKEMEEAEERAAASGQQNASVVDLANTNLTKEQIENPQSACGNCSLGDAFRCASCPYRGMPRFKLGEKIELTTSMLEADVL</sequence>
<evidence type="ECO:0000256" key="6">
    <source>
        <dbReference type="ARBA" id="ARBA00023004"/>
    </source>
</evidence>
<keyword evidence="3 9" id="KW-0004">4Fe-4S</keyword>
<dbReference type="GO" id="GO:0016226">
    <property type="term" value="P:iron-sulfur cluster assembly"/>
    <property type="evidence" value="ECO:0007669"/>
    <property type="project" value="UniProtKB-UniRule"/>
</dbReference>
<evidence type="ECO:0000256" key="3">
    <source>
        <dbReference type="ARBA" id="ARBA00022485"/>
    </source>
</evidence>
<evidence type="ECO:0000256" key="9">
    <source>
        <dbReference type="HAMAP-Rule" id="MF_03115"/>
    </source>
</evidence>
<keyword evidence="12" id="KW-1185">Reference proteome</keyword>
<feature type="binding site" evidence="9">
    <location>
        <position position="291"/>
    </location>
    <ligand>
        <name>[4Fe-4S] cluster</name>
        <dbReference type="ChEBI" id="CHEBI:49883"/>
    </ligand>
</feature>
<evidence type="ECO:0000256" key="5">
    <source>
        <dbReference type="ARBA" id="ARBA00022723"/>
    </source>
</evidence>
<comment type="subcellular location">
    <subcellularLocation>
        <location evidence="9">Cytoplasm</location>
    </subcellularLocation>
    <subcellularLocation>
        <location evidence="9">Mitochondrion intermembrane space</location>
    </subcellularLocation>
</comment>
<evidence type="ECO:0000256" key="1">
    <source>
        <dbReference type="ARBA" id="ARBA00001966"/>
    </source>
</evidence>
<evidence type="ECO:0000259" key="10">
    <source>
        <dbReference type="Pfam" id="PF05093"/>
    </source>
</evidence>
<feature type="binding site" evidence="9">
    <location>
        <position position="294"/>
    </location>
    <ligand>
        <name>[4Fe-4S] cluster</name>
        <dbReference type="ChEBI" id="CHEBI:49883"/>
    </ligand>
</feature>
<feature type="binding site" evidence="9">
    <location>
        <position position="280"/>
    </location>
    <ligand>
        <name>[4Fe-4S] cluster</name>
        <dbReference type="ChEBI" id="CHEBI:49883"/>
    </ligand>
</feature>
<dbReference type="InterPro" id="IPR007785">
    <property type="entry name" value="Anamorsin"/>
</dbReference>
<dbReference type="Pfam" id="PF05093">
    <property type="entry name" value="CIAPIN1"/>
    <property type="match status" value="1"/>
</dbReference>
<accession>A0A5B8MLK5</accession>
<comment type="cofactor">
    <cofactor evidence="1 9">
        <name>[4Fe-4S] cluster</name>
        <dbReference type="ChEBI" id="CHEBI:49883"/>
    </cofactor>
</comment>
<feature type="region of interest" description="Fe-S binding site B" evidence="9">
    <location>
        <begin position="280"/>
        <end position="294"/>
    </location>
</feature>
<reference evidence="11 12" key="1">
    <citation type="submission" date="2018-07" db="EMBL/GenBank/DDBJ databases">
        <title>The complete nuclear genome of the prasinophyte Chloropicon primus (CCMP1205).</title>
        <authorList>
            <person name="Pombert J.-F."/>
            <person name="Otis C."/>
            <person name="Turmel M."/>
            <person name="Lemieux C."/>
        </authorList>
    </citation>
    <scope>NUCLEOTIDE SEQUENCE [LARGE SCALE GENOMIC DNA]</scope>
    <source>
        <strain evidence="11 12">CCMP1205</strain>
    </source>
</reference>
<keyword evidence="4 9" id="KW-0963">Cytoplasm</keyword>
<evidence type="ECO:0000256" key="4">
    <source>
        <dbReference type="ARBA" id="ARBA00022490"/>
    </source>
</evidence>
<dbReference type="InterPro" id="IPR046408">
    <property type="entry name" value="CIAPIN1"/>
</dbReference>
<evidence type="ECO:0000313" key="11">
    <source>
        <dbReference type="EMBL" id="QDZ21307.1"/>
    </source>
</evidence>